<comment type="caution">
    <text evidence="2">The sequence shown here is derived from an EMBL/GenBank/DDBJ whole genome shotgun (WGS) entry which is preliminary data.</text>
</comment>
<accession>A0A7J5ZVB7</accession>
<sequence>MLLLNPFTFPRQSRGNVTYYGPQASLVTCLWQKDSNTQSEQLYFWTHTSESPVSRVTSQDIISETPNEHTMSDPCTATGWCRSDNRLPLHQQRQDGQRQLGLNSPQNHLHR</sequence>
<keyword evidence="3" id="KW-1185">Reference proteome</keyword>
<evidence type="ECO:0000256" key="1">
    <source>
        <dbReference type="SAM" id="MobiDB-lite"/>
    </source>
</evidence>
<dbReference type="AlphaFoldDB" id="A0A7J5ZVB7"/>
<evidence type="ECO:0000313" key="3">
    <source>
        <dbReference type="Proteomes" id="UP000593565"/>
    </source>
</evidence>
<dbReference type="EMBL" id="JAAGNN010000022">
    <property type="protein sequence ID" value="KAF4074554.1"/>
    <property type="molecule type" value="Genomic_DNA"/>
</dbReference>
<evidence type="ECO:0000313" key="2">
    <source>
        <dbReference type="EMBL" id="KAF4074554.1"/>
    </source>
</evidence>
<name>A0A7J5ZVB7_AMEME</name>
<dbReference type="Proteomes" id="UP000593565">
    <property type="component" value="Unassembled WGS sequence"/>
</dbReference>
<organism evidence="2 3">
    <name type="scientific">Ameiurus melas</name>
    <name type="common">Black bullhead</name>
    <name type="synonym">Silurus melas</name>
    <dbReference type="NCBI Taxonomy" id="219545"/>
    <lineage>
        <taxon>Eukaryota</taxon>
        <taxon>Metazoa</taxon>
        <taxon>Chordata</taxon>
        <taxon>Craniata</taxon>
        <taxon>Vertebrata</taxon>
        <taxon>Euteleostomi</taxon>
        <taxon>Actinopterygii</taxon>
        <taxon>Neopterygii</taxon>
        <taxon>Teleostei</taxon>
        <taxon>Ostariophysi</taxon>
        <taxon>Siluriformes</taxon>
        <taxon>Ictaluridae</taxon>
        <taxon>Ameiurus</taxon>
    </lineage>
</organism>
<gene>
    <name evidence="2" type="ORF">AMELA_G00240660</name>
</gene>
<proteinExistence type="predicted"/>
<feature type="region of interest" description="Disordered" evidence="1">
    <location>
        <begin position="86"/>
        <end position="111"/>
    </location>
</feature>
<protein>
    <submittedName>
        <fullName evidence="2">Uncharacterized protein</fullName>
    </submittedName>
</protein>
<reference evidence="2 3" key="1">
    <citation type="submission" date="2020-02" db="EMBL/GenBank/DDBJ databases">
        <title>A chromosome-scale genome assembly of the black bullhead catfish (Ameiurus melas).</title>
        <authorList>
            <person name="Wen M."/>
            <person name="Zham M."/>
            <person name="Cabau C."/>
            <person name="Klopp C."/>
            <person name="Donnadieu C."/>
            <person name="Roques C."/>
            <person name="Bouchez O."/>
            <person name="Lampietro C."/>
            <person name="Jouanno E."/>
            <person name="Herpin A."/>
            <person name="Louis A."/>
            <person name="Berthelot C."/>
            <person name="Parey E."/>
            <person name="Roest-Crollius H."/>
            <person name="Braasch I."/>
            <person name="Postlethwait J."/>
            <person name="Robinson-Rechavi M."/>
            <person name="Echchiki A."/>
            <person name="Begum T."/>
            <person name="Montfort J."/>
            <person name="Schartl M."/>
            <person name="Bobe J."/>
            <person name="Guiguen Y."/>
        </authorList>
    </citation>
    <scope>NUCLEOTIDE SEQUENCE [LARGE SCALE GENOMIC DNA]</scope>
    <source>
        <strain evidence="2">M_S1</strain>
        <tissue evidence="2">Blood</tissue>
    </source>
</reference>
<feature type="compositionally biased region" description="Basic and acidic residues" evidence="1">
    <location>
        <begin position="86"/>
        <end position="96"/>
    </location>
</feature>